<keyword evidence="3" id="KW-1185">Reference proteome</keyword>
<protein>
    <submittedName>
        <fullName evidence="2">Uncharacterized protein</fullName>
    </submittedName>
</protein>
<reference evidence="2 3" key="1">
    <citation type="submission" date="2022-12" db="EMBL/GenBank/DDBJ databases">
        <title>Chromosome-level genome of Tegillarca granosa.</title>
        <authorList>
            <person name="Kim J."/>
        </authorList>
    </citation>
    <scope>NUCLEOTIDE SEQUENCE [LARGE SCALE GENOMIC DNA]</scope>
    <source>
        <strain evidence="2">Teg-2019</strain>
        <tissue evidence="2">Adductor muscle</tissue>
    </source>
</reference>
<evidence type="ECO:0000313" key="2">
    <source>
        <dbReference type="EMBL" id="KAJ8314346.1"/>
    </source>
</evidence>
<evidence type="ECO:0000256" key="1">
    <source>
        <dbReference type="SAM" id="MobiDB-lite"/>
    </source>
</evidence>
<organism evidence="2 3">
    <name type="scientific">Tegillarca granosa</name>
    <name type="common">Malaysian cockle</name>
    <name type="synonym">Anadara granosa</name>
    <dbReference type="NCBI Taxonomy" id="220873"/>
    <lineage>
        <taxon>Eukaryota</taxon>
        <taxon>Metazoa</taxon>
        <taxon>Spiralia</taxon>
        <taxon>Lophotrochozoa</taxon>
        <taxon>Mollusca</taxon>
        <taxon>Bivalvia</taxon>
        <taxon>Autobranchia</taxon>
        <taxon>Pteriomorphia</taxon>
        <taxon>Arcoida</taxon>
        <taxon>Arcoidea</taxon>
        <taxon>Arcidae</taxon>
        <taxon>Tegillarca</taxon>
    </lineage>
</organism>
<proteinExistence type="predicted"/>
<dbReference type="Proteomes" id="UP001217089">
    <property type="component" value="Unassembled WGS sequence"/>
</dbReference>
<name>A0ABQ9FAK2_TEGGR</name>
<feature type="compositionally biased region" description="Basic and acidic residues" evidence="1">
    <location>
        <begin position="274"/>
        <end position="326"/>
    </location>
</feature>
<feature type="region of interest" description="Disordered" evidence="1">
    <location>
        <begin position="268"/>
        <end position="326"/>
    </location>
</feature>
<comment type="caution">
    <text evidence="2">The sequence shown here is derived from an EMBL/GenBank/DDBJ whole genome shotgun (WGS) entry which is preliminary data.</text>
</comment>
<gene>
    <name evidence="2" type="ORF">KUTeg_008907</name>
</gene>
<dbReference type="EMBL" id="JARBDR010000342">
    <property type="protein sequence ID" value="KAJ8314346.1"/>
    <property type="molecule type" value="Genomic_DNA"/>
</dbReference>
<accession>A0ABQ9FAK2</accession>
<evidence type="ECO:0000313" key="3">
    <source>
        <dbReference type="Proteomes" id="UP001217089"/>
    </source>
</evidence>
<sequence length="414" mass="46958">MGVNNRRTPSNKEEQINEQLCQVQQILTDVGTPKEGWRKVEDPGFVTIVRTCNKLCTKAANISSLDEEEAVRLRCTFNQITDILIEIKKIFLDVEPGIFEEEDQAKRYYGSTTTALFSVWTACCDLTVQFADILVQRLWDHSDEHKELLKSISRTSSTCEKLLVLMVDVVKHPLPEGCSISKSAIKGAKCCSQSLETIMSVLTSLPNAHPAEDAILDIITWMLYGLQHVAANAIRPEINTESEEKDDKLFDFSDSLIGLFAVLEDYETGPGLRPDTRKGGERSRPEEGTLQTDDSKTDQNEKDDAKTDKKDNDAKNEQEAAPEKKTQTIHDCIKNLDRLSEEYSRFSETWLLNGKVGVVLDENDEDEITVLFRPEQYQELAKCSVNLVPWQREQNGWMRLICQIAKLWYPISTS</sequence>